<dbReference type="Pfam" id="PF12642">
    <property type="entry name" value="TpcC"/>
    <property type="match status" value="1"/>
</dbReference>
<feature type="compositionally biased region" description="Pro residues" evidence="1">
    <location>
        <begin position="341"/>
        <end position="351"/>
    </location>
</feature>
<evidence type="ECO:0000313" key="2">
    <source>
        <dbReference type="EMBL" id="PSL01373.1"/>
    </source>
</evidence>
<organism evidence="2 3">
    <name type="scientific">Haloactinopolyspora alba</name>
    <dbReference type="NCBI Taxonomy" id="648780"/>
    <lineage>
        <taxon>Bacteria</taxon>
        <taxon>Bacillati</taxon>
        <taxon>Actinomycetota</taxon>
        <taxon>Actinomycetes</taxon>
        <taxon>Jiangellales</taxon>
        <taxon>Jiangellaceae</taxon>
        <taxon>Haloactinopolyspora</taxon>
    </lineage>
</organism>
<name>A0A2P8DVW0_9ACTN</name>
<evidence type="ECO:0000256" key="1">
    <source>
        <dbReference type="SAM" id="MobiDB-lite"/>
    </source>
</evidence>
<feature type="region of interest" description="Disordered" evidence="1">
    <location>
        <begin position="337"/>
        <end position="386"/>
    </location>
</feature>
<dbReference type="OrthoDB" id="4545310at2"/>
<keyword evidence="3" id="KW-1185">Reference proteome</keyword>
<feature type="compositionally biased region" description="Low complexity" evidence="1">
    <location>
        <begin position="352"/>
        <end position="363"/>
    </location>
</feature>
<proteinExistence type="predicted"/>
<dbReference type="EMBL" id="PYGE01000014">
    <property type="protein sequence ID" value="PSL01373.1"/>
    <property type="molecule type" value="Genomic_DNA"/>
</dbReference>
<protein>
    <submittedName>
        <fullName evidence="2">Conjugative transposon protein TcpC</fullName>
    </submittedName>
</protein>
<dbReference type="InterPro" id="IPR024735">
    <property type="entry name" value="TcpC"/>
</dbReference>
<evidence type="ECO:0000313" key="3">
    <source>
        <dbReference type="Proteomes" id="UP000243528"/>
    </source>
</evidence>
<comment type="caution">
    <text evidence="2">The sequence shown here is derived from an EMBL/GenBank/DDBJ whole genome shotgun (WGS) entry which is preliminary data.</text>
</comment>
<dbReference type="AlphaFoldDB" id="A0A2P8DVW0"/>
<feature type="region of interest" description="Disordered" evidence="1">
    <location>
        <begin position="14"/>
        <end position="49"/>
    </location>
</feature>
<accession>A0A2P8DVW0</accession>
<dbReference type="Proteomes" id="UP000243528">
    <property type="component" value="Unassembled WGS sequence"/>
</dbReference>
<gene>
    <name evidence="2" type="ORF">CLV30_114103</name>
</gene>
<reference evidence="2 3" key="1">
    <citation type="submission" date="2018-03" db="EMBL/GenBank/DDBJ databases">
        <title>Genomic Encyclopedia of Archaeal and Bacterial Type Strains, Phase II (KMG-II): from individual species to whole genera.</title>
        <authorList>
            <person name="Goeker M."/>
        </authorList>
    </citation>
    <scope>NUCLEOTIDE SEQUENCE [LARGE SCALE GENOMIC DNA]</scope>
    <source>
        <strain evidence="2 3">DSM 45211</strain>
    </source>
</reference>
<sequence length="386" mass="40723">MDARGDLRTRGTVTMKINWGFGPPKDGSGGEDDARDASATDAAPSEQHAWTAGSNLTTKAVVGLLWAALVAGPTALGLQLLAPPALAPVVESNGPGERLGEAAAVSEFAESAVVAWLETPEQRADSLRRYFGDLATERPEFPWTAERPAVAEVVKDETGLWSVVVGVDTTQGRPPGSKAKVRSGRQYFQLPVLYVSGELVAQALPAPVPAPATVEPLADGYEMELQRDHPAFTWVAKFLEAMLVTGDQSELEAYSSPGTSFRPLGQVRYSAIEVQAIDVTGDEAPSARPDDGARLEIRADVLVYGAHEQAVGAQYALVLRARENRWEIAEMSPAPVLAEPVPVPTPTPTPTPTTTGGTATSEPTDPPSEPSRSPETGGDSTATRSP</sequence>